<evidence type="ECO:0000256" key="6">
    <source>
        <dbReference type="ARBA" id="ARBA00022692"/>
    </source>
</evidence>
<keyword evidence="11 13" id="KW-0472">Membrane</keyword>
<evidence type="ECO:0000313" key="14">
    <source>
        <dbReference type="EMBL" id="UHJ18722.1"/>
    </source>
</evidence>
<gene>
    <name evidence="14" type="primary">ATP8</name>
</gene>
<dbReference type="GO" id="GO:0031966">
    <property type="term" value="C:mitochondrial membrane"/>
    <property type="evidence" value="ECO:0007669"/>
    <property type="project" value="UniProtKB-SubCell"/>
</dbReference>
<keyword evidence="10 12" id="KW-0496">Mitochondrion</keyword>
<evidence type="ECO:0000256" key="10">
    <source>
        <dbReference type="ARBA" id="ARBA00023128"/>
    </source>
</evidence>
<keyword evidence="6 12" id="KW-0812">Transmembrane</keyword>
<evidence type="ECO:0000256" key="1">
    <source>
        <dbReference type="ARBA" id="ARBA00004304"/>
    </source>
</evidence>
<keyword evidence="7 12" id="KW-0375">Hydrogen ion transport</keyword>
<keyword evidence="4 12" id="KW-0813">Transport</keyword>
<comment type="subunit">
    <text evidence="3">F-type ATPases have 2 components, CF(1) - the catalytic core - and CF(0) - the membrane proton channel.</text>
</comment>
<evidence type="ECO:0000256" key="12">
    <source>
        <dbReference type="RuleBase" id="RU003661"/>
    </source>
</evidence>
<accession>A0A8K1XVP0</accession>
<dbReference type="GO" id="GO:0045259">
    <property type="term" value="C:proton-transporting ATP synthase complex"/>
    <property type="evidence" value="ECO:0007669"/>
    <property type="project" value="UniProtKB-KW"/>
</dbReference>
<dbReference type="GO" id="GO:0015986">
    <property type="term" value="P:proton motive force-driven ATP synthesis"/>
    <property type="evidence" value="ECO:0007669"/>
    <property type="project" value="InterPro"/>
</dbReference>
<evidence type="ECO:0000256" key="11">
    <source>
        <dbReference type="ARBA" id="ARBA00023136"/>
    </source>
</evidence>
<dbReference type="Pfam" id="PF00895">
    <property type="entry name" value="ATP-synt_8"/>
    <property type="match status" value="1"/>
</dbReference>
<comment type="subcellular location">
    <subcellularLocation>
        <location evidence="1 12">Mitochondrion membrane</location>
        <topology evidence="1 12">Single-pass membrane protein</topology>
    </subcellularLocation>
</comment>
<keyword evidence="8 13" id="KW-1133">Transmembrane helix</keyword>
<evidence type="ECO:0000256" key="3">
    <source>
        <dbReference type="ARBA" id="ARBA00011291"/>
    </source>
</evidence>
<evidence type="ECO:0000256" key="8">
    <source>
        <dbReference type="ARBA" id="ARBA00022989"/>
    </source>
</evidence>
<dbReference type="InterPro" id="IPR001421">
    <property type="entry name" value="ATP8_metazoa"/>
</dbReference>
<dbReference type="GO" id="GO:0015078">
    <property type="term" value="F:proton transmembrane transporter activity"/>
    <property type="evidence" value="ECO:0007669"/>
    <property type="project" value="InterPro"/>
</dbReference>
<evidence type="ECO:0000256" key="2">
    <source>
        <dbReference type="ARBA" id="ARBA00008892"/>
    </source>
</evidence>
<protein>
    <recommendedName>
        <fullName evidence="12">ATP synthase complex subunit 8</fullName>
    </recommendedName>
</protein>
<comment type="similarity">
    <text evidence="2 12">Belongs to the ATPase protein 8 family.</text>
</comment>
<organism evidence="14">
    <name type="scientific">Pericoma sp. ZHK-2021</name>
    <dbReference type="NCBI Taxonomy" id="2905160"/>
    <lineage>
        <taxon>Eukaryota</taxon>
        <taxon>Metazoa</taxon>
        <taxon>Ecdysozoa</taxon>
        <taxon>Arthropoda</taxon>
        <taxon>Hexapoda</taxon>
        <taxon>Insecta</taxon>
        <taxon>Pterygota</taxon>
        <taxon>Neoptera</taxon>
        <taxon>Endopterygota</taxon>
        <taxon>Diptera</taxon>
        <taxon>Nematocera</taxon>
        <taxon>Psychodoidea</taxon>
        <taxon>Psychodidae</taxon>
        <taxon>Pericoma</taxon>
    </lineage>
</organism>
<proteinExistence type="inferred from homology"/>
<dbReference type="AlphaFoldDB" id="A0A8K1XVP0"/>
<sequence length="53" mass="6650">MPQMAPILWLYLYFIFTIVFIMFNILNYFNYDQKFSSQINNMEKKSNTINWKW</sequence>
<evidence type="ECO:0000256" key="5">
    <source>
        <dbReference type="ARBA" id="ARBA00022547"/>
    </source>
</evidence>
<name>A0A8K1XVP0_9DIPT</name>
<keyword evidence="9 12" id="KW-0406">Ion transport</keyword>
<dbReference type="EMBL" id="MZ317923">
    <property type="protein sequence ID" value="UHJ18722.1"/>
    <property type="molecule type" value="Genomic_DNA"/>
</dbReference>
<evidence type="ECO:0000256" key="7">
    <source>
        <dbReference type="ARBA" id="ARBA00022781"/>
    </source>
</evidence>
<reference evidence="14" key="1">
    <citation type="submission" date="2021-05" db="EMBL/GenBank/DDBJ databases">
        <title>Sequence analysis of mitochondrial genome of a moth fly (Diptera: Psychodidae) and its phylogenetic implications.</title>
        <authorList>
            <person name="Yao Y."/>
            <person name="Wang Y."/>
            <person name="Xu Y."/>
            <person name="Gao G."/>
            <person name="Kang Z."/>
        </authorList>
    </citation>
    <scope>NUCLEOTIDE SEQUENCE</scope>
</reference>
<evidence type="ECO:0000256" key="9">
    <source>
        <dbReference type="ARBA" id="ARBA00023065"/>
    </source>
</evidence>
<evidence type="ECO:0000256" key="4">
    <source>
        <dbReference type="ARBA" id="ARBA00022448"/>
    </source>
</evidence>
<feature type="transmembrane region" description="Helical" evidence="13">
    <location>
        <begin position="6"/>
        <end position="29"/>
    </location>
</feature>
<keyword evidence="5 12" id="KW-0138">CF(0)</keyword>
<evidence type="ECO:0000256" key="13">
    <source>
        <dbReference type="SAM" id="Phobius"/>
    </source>
</evidence>
<geneLocation type="mitochondrion" evidence="14"/>